<evidence type="ECO:0000313" key="2">
    <source>
        <dbReference type="EMBL" id="QCQ84797.1"/>
    </source>
</evidence>
<reference evidence="2" key="1">
    <citation type="submission" date="2018-12" db="EMBL/GenBank/DDBJ databases">
        <title>Singled stranded DNA viruses identified in blackflies (Austrosimulium ungulatum) sampled in New Zealand.</title>
        <authorList>
            <person name="Kraberger S."/>
            <person name="Fontenele R.S."/>
            <person name="Schmidlin K."/>
            <person name="Walters M."/>
            <person name="Varsani A."/>
        </authorList>
    </citation>
    <scope>NUCLEOTIDE SEQUENCE [LARGE SCALE GENOMIC DNA]</scope>
    <source>
        <strain evidence="2">087</strain>
    </source>
</reference>
<name>A0A4P8PK89_9VIRU</name>
<feature type="region of interest" description="Disordered" evidence="1">
    <location>
        <begin position="148"/>
        <end position="170"/>
    </location>
</feature>
<protein>
    <submittedName>
        <fullName evidence="2">DNA pilot protein</fullName>
    </submittedName>
</protein>
<organism evidence="2">
    <name type="scientific">Blackfly microvirus SF02</name>
    <dbReference type="NCBI Taxonomy" id="2576452"/>
    <lineage>
        <taxon>Viruses</taxon>
        <taxon>Monodnaviria</taxon>
        <taxon>Sangervirae</taxon>
        <taxon>Phixviricota</taxon>
        <taxon>Malgrandaviricetes</taxon>
        <taxon>Petitvirales</taxon>
        <taxon>Microviridae</taxon>
        <taxon>Microvirus</taxon>
    </lineage>
</organism>
<proteinExistence type="predicted"/>
<dbReference type="EMBL" id="MK249169">
    <property type="protein sequence ID" value="QCQ84797.1"/>
    <property type="molecule type" value="Genomic_DNA"/>
</dbReference>
<dbReference type="Proteomes" id="UP000323881">
    <property type="component" value="Segment"/>
</dbReference>
<feature type="compositionally biased region" description="Low complexity" evidence="1">
    <location>
        <begin position="151"/>
        <end position="168"/>
    </location>
</feature>
<evidence type="ECO:0000256" key="1">
    <source>
        <dbReference type="SAM" id="MobiDB-lite"/>
    </source>
</evidence>
<accession>A0A4P8PK89</accession>
<sequence length="323" mass="33528">MFGVDDMLTGVVGGGIKMLANYQQNQYQQDAAEKQQEYSEQNQARAQAYNADQAYQGRLFSQEQQVSSQDFNAQQADIARQFSAGQQVKAEDYNANQAELNRSFQERMSSTAYQRSRADMAAAGLNPILAAGAGGSSTPSGAGGSIGAVGGSSASSGAVGGPSASTSAIPGARIGDRASLLEGVVASAGEAARLKPTIDNLRSSGKLIDEQAGAATAQAEASRASAGLSRSAARKADADEAVSRATESNVRAELPNIQAKQSQVGGLGFSFNPSHWWEKFKGLGDGPGDQVQHSRFVAPAGTYAIDTANSAKSLQRHKDASPF</sequence>